<organism evidence="1 2">
    <name type="scientific">Hymenobacter cellulosilyticus</name>
    <dbReference type="NCBI Taxonomy" id="2932248"/>
    <lineage>
        <taxon>Bacteria</taxon>
        <taxon>Pseudomonadati</taxon>
        <taxon>Bacteroidota</taxon>
        <taxon>Cytophagia</taxon>
        <taxon>Cytophagales</taxon>
        <taxon>Hymenobacteraceae</taxon>
        <taxon>Hymenobacter</taxon>
    </lineage>
</organism>
<keyword evidence="2" id="KW-1185">Reference proteome</keyword>
<sequence>MLARHTLPTEWGAVTLSQAAALAALGPDAKLQNCLAVLLGCPPVELLTMSPNELGAALHQVLFLSELIPERDNWARPPSWCWVKWRYRYSTRWKI</sequence>
<dbReference type="RefSeq" id="WP_244674380.1">
    <property type="nucleotide sequence ID" value="NZ_CP095046.1"/>
</dbReference>
<accession>A0A8T9Q0R1</accession>
<gene>
    <name evidence="1" type="ORF">MUN79_20150</name>
</gene>
<dbReference type="EMBL" id="CP095046">
    <property type="protein sequence ID" value="UOQ70967.1"/>
    <property type="molecule type" value="Genomic_DNA"/>
</dbReference>
<reference evidence="1" key="1">
    <citation type="submission" date="2022-04" db="EMBL/GenBank/DDBJ databases">
        <title>Hymenobacter sp. isolated from the air.</title>
        <authorList>
            <person name="Won M."/>
            <person name="Lee C.-M."/>
            <person name="Woen H.-Y."/>
            <person name="Kwon S.-W."/>
        </authorList>
    </citation>
    <scope>NUCLEOTIDE SEQUENCE</scope>
    <source>
        <strain evidence="1">5116S-3</strain>
    </source>
</reference>
<protein>
    <submittedName>
        <fullName evidence="1">Uncharacterized protein</fullName>
    </submittedName>
</protein>
<evidence type="ECO:0000313" key="2">
    <source>
        <dbReference type="Proteomes" id="UP000831796"/>
    </source>
</evidence>
<evidence type="ECO:0000313" key="1">
    <source>
        <dbReference type="EMBL" id="UOQ70967.1"/>
    </source>
</evidence>
<dbReference type="AlphaFoldDB" id="A0A8T9Q0R1"/>
<dbReference type="KEGG" id="hcu:MUN79_20150"/>
<dbReference type="Proteomes" id="UP000831796">
    <property type="component" value="Chromosome"/>
</dbReference>
<name>A0A8T9Q0R1_9BACT</name>
<proteinExistence type="predicted"/>